<organism evidence="2 3">
    <name type="scientific">Leifsonia aquatica ATCC 14665</name>
    <dbReference type="NCBI Taxonomy" id="1358026"/>
    <lineage>
        <taxon>Bacteria</taxon>
        <taxon>Bacillati</taxon>
        <taxon>Actinomycetota</taxon>
        <taxon>Actinomycetes</taxon>
        <taxon>Micrococcales</taxon>
        <taxon>Microbacteriaceae</taxon>
        <taxon>Leifsonia</taxon>
    </lineage>
</organism>
<evidence type="ECO:0000313" key="2">
    <source>
        <dbReference type="EMBL" id="ERK72709.1"/>
    </source>
</evidence>
<sequence length="118" mass="12905">MYGSGMGKLVYAGTTEIGFEDRVLAHLQIVIGLKLRRKEGFFFSWRDEQSVGDGRSAIWIDPAVPLLFRYSGGRQPKINKTWLEALTISSNSSTGLQLTEEIGALGADEVDSDSPPGK</sequence>
<reference evidence="2 3" key="1">
    <citation type="submission" date="2013-08" db="EMBL/GenBank/DDBJ databases">
        <authorList>
            <person name="Weinstock G."/>
            <person name="Sodergren E."/>
            <person name="Wylie T."/>
            <person name="Fulton L."/>
            <person name="Fulton R."/>
            <person name="Fronick C."/>
            <person name="O'Laughlin M."/>
            <person name="Godfrey J."/>
            <person name="Miner T."/>
            <person name="Herter B."/>
            <person name="Appelbaum E."/>
            <person name="Cordes M."/>
            <person name="Lek S."/>
            <person name="Wollam A."/>
            <person name="Pepin K.H."/>
            <person name="Palsikar V.B."/>
            <person name="Mitreva M."/>
            <person name="Wilson R.K."/>
        </authorList>
    </citation>
    <scope>NUCLEOTIDE SEQUENCE [LARGE SCALE GENOMIC DNA]</scope>
    <source>
        <strain evidence="2 3">ATCC 14665</strain>
    </source>
</reference>
<dbReference type="Proteomes" id="UP000016605">
    <property type="component" value="Unassembled WGS sequence"/>
</dbReference>
<dbReference type="Pfam" id="PF25355">
    <property type="entry name" value="DUF7882"/>
    <property type="match status" value="1"/>
</dbReference>
<dbReference type="HOGENOM" id="CLU_147960_0_0_11"/>
<dbReference type="EMBL" id="AWVQ01000093">
    <property type="protein sequence ID" value="ERK72709.1"/>
    <property type="molecule type" value="Genomic_DNA"/>
</dbReference>
<proteinExistence type="predicted"/>
<accession>U2RW04</accession>
<gene>
    <name evidence="2" type="ORF">N136_00915</name>
</gene>
<name>U2RW04_LEIAQ</name>
<protein>
    <recommendedName>
        <fullName evidence="1">DUF7882 domain-containing protein</fullName>
    </recommendedName>
</protein>
<evidence type="ECO:0000313" key="3">
    <source>
        <dbReference type="Proteomes" id="UP000016605"/>
    </source>
</evidence>
<dbReference type="PATRIC" id="fig|1358026.3.peg.797"/>
<dbReference type="InterPro" id="IPR057204">
    <property type="entry name" value="DUF7882"/>
</dbReference>
<feature type="domain" description="DUF7882" evidence="1">
    <location>
        <begin position="6"/>
        <end position="101"/>
    </location>
</feature>
<comment type="caution">
    <text evidence="2">The sequence shown here is derived from an EMBL/GenBank/DDBJ whole genome shotgun (WGS) entry which is preliminary data.</text>
</comment>
<evidence type="ECO:0000259" key="1">
    <source>
        <dbReference type="Pfam" id="PF25355"/>
    </source>
</evidence>
<dbReference type="AlphaFoldDB" id="U2RW04"/>